<keyword evidence="3" id="KW-1185">Reference proteome</keyword>
<comment type="caution">
    <text evidence="2">The sequence shown here is derived from an EMBL/GenBank/DDBJ whole genome shotgun (WGS) entry which is preliminary data.</text>
</comment>
<proteinExistence type="predicted"/>
<evidence type="ECO:0000259" key="1">
    <source>
        <dbReference type="Pfam" id="PF13354"/>
    </source>
</evidence>
<dbReference type="AlphaFoldDB" id="A0A4R7S7U1"/>
<dbReference type="EMBL" id="SOCA01000002">
    <property type="protein sequence ID" value="TDU73307.1"/>
    <property type="molecule type" value="Genomic_DNA"/>
</dbReference>
<sequence length="300" mass="33497">MPAMKRRHLLKNALGLSSALLTGCALPPLSEVSRTGLVFAPAGGGTPFLSGGARRTLALREYQQTFLVSGASFRCAPKPAFGLAWTNHLQHGYTRSKRDPRIGYAVKNLATGTYLAEHQADLVMNGCSMPKPALSAVLLDARAGRLTREEFQHIVNVCDLSINASWMALLARISHDNEQTFEAKYSLPDVPLRENAQSPRYYAEFFERCVNYRLDHGCELMLEAMRRNQYGIGHKYLPAEVTYLGGKTGNYADYQHEGLFFYYQGTPYAIVLYTGQRFALDGNYWLISALFGGLFREYIA</sequence>
<dbReference type="Pfam" id="PF13354">
    <property type="entry name" value="Beta-lactamase2"/>
    <property type="match status" value="1"/>
</dbReference>
<protein>
    <submittedName>
        <fullName evidence="2">Beta-lactamase family protein</fullName>
    </submittedName>
</protein>
<dbReference type="Gene3D" id="3.40.710.10">
    <property type="entry name" value="DD-peptidase/beta-lactamase superfamily"/>
    <property type="match status" value="1"/>
</dbReference>
<dbReference type="Proteomes" id="UP000295662">
    <property type="component" value="Unassembled WGS sequence"/>
</dbReference>
<feature type="domain" description="Beta-lactamase class A catalytic" evidence="1">
    <location>
        <begin position="186"/>
        <end position="274"/>
    </location>
</feature>
<dbReference type="SUPFAM" id="SSF56601">
    <property type="entry name" value="beta-lactamase/transpeptidase-like"/>
    <property type="match status" value="1"/>
</dbReference>
<dbReference type="InterPro" id="IPR045155">
    <property type="entry name" value="Beta-lactam_cat"/>
</dbReference>
<dbReference type="PROSITE" id="PS51257">
    <property type="entry name" value="PROKAR_LIPOPROTEIN"/>
    <property type="match status" value="1"/>
</dbReference>
<accession>A0A4R7S7U1</accession>
<gene>
    <name evidence="2" type="ORF">EI77_01777</name>
</gene>
<evidence type="ECO:0000313" key="3">
    <source>
        <dbReference type="Proteomes" id="UP000295662"/>
    </source>
</evidence>
<name>A0A4R7S7U1_9BACT</name>
<evidence type="ECO:0000313" key="2">
    <source>
        <dbReference type="EMBL" id="TDU73307.1"/>
    </source>
</evidence>
<dbReference type="GO" id="GO:0030655">
    <property type="term" value="P:beta-lactam antibiotic catabolic process"/>
    <property type="evidence" value="ECO:0007669"/>
    <property type="project" value="InterPro"/>
</dbReference>
<dbReference type="GO" id="GO:0008800">
    <property type="term" value="F:beta-lactamase activity"/>
    <property type="evidence" value="ECO:0007669"/>
    <property type="project" value="InterPro"/>
</dbReference>
<dbReference type="OrthoDB" id="9819027at2"/>
<reference evidence="2 3" key="1">
    <citation type="submission" date="2019-03" db="EMBL/GenBank/DDBJ databases">
        <title>Genomic Encyclopedia of Archaeal and Bacterial Type Strains, Phase II (KMG-II): from individual species to whole genera.</title>
        <authorList>
            <person name="Goeker M."/>
        </authorList>
    </citation>
    <scope>NUCLEOTIDE SEQUENCE [LARGE SCALE GENOMIC DNA]</scope>
    <source>
        <strain evidence="2 3">ATCC 25309</strain>
    </source>
</reference>
<dbReference type="InterPro" id="IPR012338">
    <property type="entry name" value="Beta-lactam/transpept-like"/>
</dbReference>
<organism evidence="2 3">
    <name type="scientific">Prosthecobacter fusiformis</name>
    <dbReference type="NCBI Taxonomy" id="48464"/>
    <lineage>
        <taxon>Bacteria</taxon>
        <taxon>Pseudomonadati</taxon>
        <taxon>Verrucomicrobiota</taxon>
        <taxon>Verrucomicrobiia</taxon>
        <taxon>Verrucomicrobiales</taxon>
        <taxon>Verrucomicrobiaceae</taxon>
        <taxon>Prosthecobacter</taxon>
    </lineage>
</organism>